<keyword evidence="3" id="KW-1185">Reference proteome</keyword>
<reference evidence="2 3" key="1">
    <citation type="submission" date="2020-04" db="EMBL/GenBank/DDBJ databases">
        <authorList>
            <person name="Klaysubun C."/>
            <person name="Duangmal K."/>
            <person name="Lipun K."/>
        </authorList>
    </citation>
    <scope>NUCLEOTIDE SEQUENCE [LARGE SCALE GENOMIC DNA]</scope>
    <source>
        <strain evidence="2 3">DSM 45300</strain>
    </source>
</reference>
<evidence type="ECO:0000259" key="1">
    <source>
        <dbReference type="Pfam" id="PF10006"/>
    </source>
</evidence>
<sequence>MLRDRGDELLAELAAKVALATELQLRLVDREEARETLIDFCTHRVVRHLLATDRVLYSVAAGAAETRLLVRALRAQHDLVAARIADLKRADSSAEIAASAHALVGLLEVCHHVEQEVLLPALAVLPGVDLSALVDDVETLLAGGALDTPEVLDVREIPHGRRHPRIFGIYARLAPGESFVLVNNHDPKPLRREFQATYPDQFGWDYLEAGPDRWQVRIGRLPVEA</sequence>
<evidence type="ECO:0000313" key="2">
    <source>
        <dbReference type="EMBL" id="NMH92377.1"/>
    </source>
</evidence>
<dbReference type="InterPro" id="IPR018720">
    <property type="entry name" value="DUF2249"/>
</dbReference>
<accession>A0A848DI66</accession>
<evidence type="ECO:0000313" key="3">
    <source>
        <dbReference type="Proteomes" id="UP000586918"/>
    </source>
</evidence>
<gene>
    <name evidence="2" type="ORF">HF519_12500</name>
</gene>
<dbReference type="Pfam" id="PF10006">
    <property type="entry name" value="DUF2249"/>
    <property type="match status" value="1"/>
</dbReference>
<protein>
    <submittedName>
        <fullName evidence="2">DUF2249 domain-containing protein</fullName>
    </submittedName>
</protein>
<dbReference type="Proteomes" id="UP000586918">
    <property type="component" value="Unassembled WGS sequence"/>
</dbReference>
<proteinExistence type="predicted"/>
<organism evidence="2 3">
    <name type="scientific">Pseudonocardia bannensis</name>
    <dbReference type="NCBI Taxonomy" id="630973"/>
    <lineage>
        <taxon>Bacteria</taxon>
        <taxon>Bacillati</taxon>
        <taxon>Actinomycetota</taxon>
        <taxon>Actinomycetes</taxon>
        <taxon>Pseudonocardiales</taxon>
        <taxon>Pseudonocardiaceae</taxon>
        <taxon>Pseudonocardia</taxon>
    </lineage>
</organism>
<feature type="domain" description="DUF2249" evidence="1">
    <location>
        <begin position="151"/>
        <end position="220"/>
    </location>
</feature>
<dbReference type="AlphaFoldDB" id="A0A848DI66"/>
<comment type="caution">
    <text evidence="2">The sequence shown here is derived from an EMBL/GenBank/DDBJ whole genome shotgun (WGS) entry which is preliminary data.</text>
</comment>
<dbReference type="EMBL" id="JAAXKZ010000037">
    <property type="protein sequence ID" value="NMH92377.1"/>
    <property type="molecule type" value="Genomic_DNA"/>
</dbReference>
<name>A0A848DI66_9PSEU</name>